<accession>A0A8J9V2U3</accession>
<dbReference type="Gene3D" id="3.90.320.10">
    <property type="match status" value="1"/>
</dbReference>
<dbReference type="AlphaFoldDB" id="A0A8J9V2U3"/>
<dbReference type="OrthoDB" id="6923276at2759"/>
<feature type="domain" description="Mutator-like transposase" evidence="3">
    <location>
        <begin position="92"/>
        <end position="167"/>
    </location>
</feature>
<keyword evidence="2" id="KW-0732">Signal</keyword>
<feature type="non-terminal residue" evidence="4">
    <location>
        <position position="528"/>
    </location>
</feature>
<evidence type="ECO:0000313" key="5">
    <source>
        <dbReference type="Proteomes" id="UP000838878"/>
    </source>
</evidence>
<feature type="chain" id="PRO_5035468020" description="Mutator-like transposase domain-containing protein" evidence="2">
    <location>
        <begin position="23"/>
        <end position="528"/>
    </location>
</feature>
<evidence type="ECO:0000259" key="3">
    <source>
        <dbReference type="Pfam" id="PF20700"/>
    </source>
</evidence>
<proteinExistence type="predicted"/>
<evidence type="ECO:0000256" key="2">
    <source>
        <dbReference type="SAM" id="SignalP"/>
    </source>
</evidence>
<protein>
    <recommendedName>
        <fullName evidence="3">Mutator-like transposase domain-containing protein</fullName>
    </recommendedName>
</protein>
<dbReference type="InterPro" id="IPR049012">
    <property type="entry name" value="Mutator_transp_dom"/>
</dbReference>
<gene>
    <name evidence="4" type="ORF">BINO364_LOCUS15322</name>
</gene>
<evidence type="ECO:0000256" key="1">
    <source>
        <dbReference type="SAM" id="MobiDB-lite"/>
    </source>
</evidence>
<feature type="compositionally biased region" description="Polar residues" evidence="1">
    <location>
        <begin position="391"/>
        <end position="415"/>
    </location>
</feature>
<dbReference type="EMBL" id="OV170228">
    <property type="protein sequence ID" value="CAH0730327.1"/>
    <property type="molecule type" value="Genomic_DNA"/>
</dbReference>
<organism evidence="4 5">
    <name type="scientific">Brenthis ino</name>
    <name type="common">lesser marbled fritillary</name>
    <dbReference type="NCBI Taxonomy" id="405034"/>
    <lineage>
        <taxon>Eukaryota</taxon>
        <taxon>Metazoa</taxon>
        <taxon>Ecdysozoa</taxon>
        <taxon>Arthropoda</taxon>
        <taxon>Hexapoda</taxon>
        <taxon>Insecta</taxon>
        <taxon>Pterygota</taxon>
        <taxon>Neoptera</taxon>
        <taxon>Endopterygota</taxon>
        <taxon>Lepidoptera</taxon>
        <taxon>Glossata</taxon>
        <taxon>Ditrysia</taxon>
        <taxon>Papilionoidea</taxon>
        <taxon>Nymphalidae</taxon>
        <taxon>Heliconiinae</taxon>
        <taxon>Argynnini</taxon>
        <taxon>Brenthis</taxon>
    </lineage>
</organism>
<dbReference type="Pfam" id="PF20700">
    <property type="entry name" value="Mutator"/>
    <property type="match status" value="1"/>
</dbReference>
<evidence type="ECO:0000313" key="4">
    <source>
        <dbReference type="EMBL" id="CAH0730327.1"/>
    </source>
</evidence>
<feature type="signal peptide" evidence="2">
    <location>
        <begin position="1"/>
        <end position="22"/>
    </location>
</feature>
<dbReference type="InterPro" id="IPR011604">
    <property type="entry name" value="PDDEXK-like_dom_sf"/>
</dbReference>
<sequence length="528" mass="59549">MKIPLQLSCHLQVALLVALTELHYNILKIFILDGGTNQANPTTNASGEPSPKSLVTLSNVAPSVEQNDTIQEHESKSPVNVSITAETADSNTSTEKNKENVNANIATTSGIIASGIGYSQFEEIMSAMDVPVFSTTFFAQLQKQVYEKWEMVATESMEAAAMREKIAAIAEVQYHNKATDKTKNDSIPLLHDNIANSLAHAYGIHRMGKSHYCDKEQNDKNDLPKIQNSTFLFRMNAIICTVAAKSRTLIENVDTNAVERFNSVVAKFVGELERRRSLKRKINMTHPTKKYRKIHVTNLQHDYGANSSAPDMSTTEIGRAKQNFIDSLKVDDRDHIERSTILQADSSDWLEIRKKIITASVFGSICKKKPSSDTSTPLGVHCIPRTASLRPESTSRLQNTTRLGGTRNSTTQRNPQPRWRSSCLHSRTWWKLEKEQRDQRLHDLVEEHFRIDALGIAHKSRVSDVNSRATKIAEQTLKKIEGRTRWDCPGSKTTSRCRLVTTRHFAVLRRSNRRWMPYRPSQKSTPGR</sequence>
<dbReference type="Proteomes" id="UP000838878">
    <property type="component" value="Chromosome 8"/>
</dbReference>
<feature type="region of interest" description="Disordered" evidence="1">
    <location>
        <begin position="390"/>
        <end position="420"/>
    </location>
</feature>
<reference evidence="4" key="1">
    <citation type="submission" date="2021-12" db="EMBL/GenBank/DDBJ databases">
        <authorList>
            <person name="Martin H S."/>
        </authorList>
    </citation>
    <scope>NUCLEOTIDE SEQUENCE</scope>
</reference>
<keyword evidence="5" id="KW-1185">Reference proteome</keyword>
<name>A0A8J9V2U3_9NEOP</name>